<reference evidence="2 3" key="1">
    <citation type="journal article" date="2016" name="Nat. Commun.">
        <title>Thousands of microbial genomes shed light on interconnected biogeochemical processes in an aquifer system.</title>
        <authorList>
            <person name="Anantharaman K."/>
            <person name="Brown C.T."/>
            <person name="Hug L.A."/>
            <person name="Sharon I."/>
            <person name="Castelle C.J."/>
            <person name="Probst A.J."/>
            <person name="Thomas B.C."/>
            <person name="Singh A."/>
            <person name="Wilkins M.J."/>
            <person name="Karaoz U."/>
            <person name="Brodie E.L."/>
            <person name="Williams K.H."/>
            <person name="Hubbard S.S."/>
            <person name="Banfield J.F."/>
        </authorList>
    </citation>
    <scope>NUCLEOTIDE SEQUENCE [LARGE SCALE GENOMIC DNA]</scope>
</reference>
<organism evidence="2 3">
    <name type="scientific">Candidatus Portnoybacteria bacterium RIFCSPLOWO2_02_FULL_39_11</name>
    <dbReference type="NCBI Taxonomy" id="1802001"/>
    <lineage>
        <taxon>Bacteria</taxon>
        <taxon>Candidatus Portnoyibacteriota</taxon>
    </lineage>
</organism>
<dbReference type="EMBL" id="MHNF01000029">
    <property type="protein sequence ID" value="OGZ40599.1"/>
    <property type="molecule type" value="Genomic_DNA"/>
</dbReference>
<keyword evidence="1" id="KW-0812">Transmembrane</keyword>
<proteinExistence type="predicted"/>
<evidence type="ECO:0000313" key="3">
    <source>
        <dbReference type="Proteomes" id="UP000177126"/>
    </source>
</evidence>
<dbReference type="Proteomes" id="UP000177126">
    <property type="component" value="Unassembled WGS sequence"/>
</dbReference>
<keyword evidence="1" id="KW-1133">Transmembrane helix</keyword>
<sequence length="583" mass="61752">MIIKSLNKKIYGQKGFAAILSAMIVMSIILIVIAGLSLTTIIEQKISTNVVQSAQAYYAAESGIEDSLYRLIKNKDYSSSNNIAVESGNAAITIINEENNKKNILVRGSVNNRWRSLQIKLDVGAQGASFYYGVQVGEGGLSMNNNSRVIGSIYSNGSIQGNNNATITGDAWVANRALTPNQQSTANDSDFIFGQSSPIIDAAQSFTPSIPGNLIKVSLLLKKFGSPTNKTVRILTDNNGQPSKTLINASAYGTLNTSQLNNSSYVWADVSLNAPAALQAGTKYWILIDASLNEDNYLFWGKDATNNYSGGTGKYSQNWNDGSPVWSNAEGDLAFKAWFGGSNNFLDNVSVGGNAHANTITDSTVSGNAYFQTLSNTTVAGTQYPNSPDPAMSDFPLSESMITDWKTEAEAGGIITGDYTVDAGAIRTLGLKKIVGNLTVSNGGDLTISGTLYVTGNINIFNNAKVRLGSNFGQYSGAVVAGGLIMVSNGGTFFGGPGGGFILMLATKTGEAIDIYNNSDAAIFYAPDGEINVSNNAQLKELTGYKINLSNGAQITYDSGLAAMQFSSGVSGSWKITDWEEVP</sequence>
<keyword evidence="1" id="KW-0472">Membrane</keyword>
<evidence type="ECO:0000256" key="1">
    <source>
        <dbReference type="SAM" id="Phobius"/>
    </source>
</evidence>
<protein>
    <recommendedName>
        <fullName evidence="4">Type 4 fimbrial biogenesis protein PilX N-terminal domain-containing protein</fullName>
    </recommendedName>
</protein>
<dbReference type="AlphaFoldDB" id="A0A1G2FR76"/>
<accession>A0A1G2FR76</accession>
<evidence type="ECO:0000313" key="2">
    <source>
        <dbReference type="EMBL" id="OGZ40599.1"/>
    </source>
</evidence>
<gene>
    <name evidence="2" type="ORF">A3B04_02520</name>
</gene>
<evidence type="ECO:0008006" key="4">
    <source>
        <dbReference type="Google" id="ProtNLM"/>
    </source>
</evidence>
<feature type="transmembrane region" description="Helical" evidence="1">
    <location>
        <begin position="16"/>
        <end position="38"/>
    </location>
</feature>
<name>A0A1G2FR76_9BACT</name>
<comment type="caution">
    <text evidence="2">The sequence shown here is derived from an EMBL/GenBank/DDBJ whole genome shotgun (WGS) entry which is preliminary data.</text>
</comment>